<proteinExistence type="predicted"/>
<protein>
    <recommendedName>
        <fullName evidence="4">Secreted protein</fullName>
    </recommendedName>
</protein>
<evidence type="ECO:0000313" key="2">
    <source>
        <dbReference type="EMBL" id="GBP14007.1"/>
    </source>
</evidence>
<comment type="caution">
    <text evidence="2">The sequence shown here is derived from an EMBL/GenBank/DDBJ whole genome shotgun (WGS) entry which is preliminary data.</text>
</comment>
<dbReference type="AlphaFoldDB" id="A0A4C1TKN6"/>
<gene>
    <name evidence="2" type="ORF">EVAR_102696_1</name>
</gene>
<feature type="signal peptide" evidence="1">
    <location>
        <begin position="1"/>
        <end position="24"/>
    </location>
</feature>
<keyword evidence="3" id="KW-1185">Reference proteome</keyword>
<evidence type="ECO:0000313" key="3">
    <source>
        <dbReference type="Proteomes" id="UP000299102"/>
    </source>
</evidence>
<dbReference type="EMBL" id="BGZK01000061">
    <property type="protein sequence ID" value="GBP14007.1"/>
    <property type="molecule type" value="Genomic_DNA"/>
</dbReference>
<sequence length="73" mass="8109">MYWRAARNPPLTLVSVLFLRVSIQYRGDRRAPGRPAPVPAAAQVDADGPADGWTDARIVRCGDWLNGIHLNNR</sequence>
<dbReference type="Proteomes" id="UP000299102">
    <property type="component" value="Unassembled WGS sequence"/>
</dbReference>
<feature type="chain" id="PRO_5020038699" description="Secreted protein" evidence="1">
    <location>
        <begin position="25"/>
        <end position="73"/>
    </location>
</feature>
<evidence type="ECO:0008006" key="4">
    <source>
        <dbReference type="Google" id="ProtNLM"/>
    </source>
</evidence>
<name>A0A4C1TKN6_EUMVA</name>
<organism evidence="2 3">
    <name type="scientific">Eumeta variegata</name>
    <name type="common">Bagworm moth</name>
    <name type="synonym">Eumeta japonica</name>
    <dbReference type="NCBI Taxonomy" id="151549"/>
    <lineage>
        <taxon>Eukaryota</taxon>
        <taxon>Metazoa</taxon>
        <taxon>Ecdysozoa</taxon>
        <taxon>Arthropoda</taxon>
        <taxon>Hexapoda</taxon>
        <taxon>Insecta</taxon>
        <taxon>Pterygota</taxon>
        <taxon>Neoptera</taxon>
        <taxon>Endopterygota</taxon>
        <taxon>Lepidoptera</taxon>
        <taxon>Glossata</taxon>
        <taxon>Ditrysia</taxon>
        <taxon>Tineoidea</taxon>
        <taxon>Psychidae</taxon>
        <taxon>Oiketicinae</taxon>
        <taxon>Eumeta</taxon>
    </lineage>
</organism>
<reference evidence="2 3" key="1">
    <citation type="journal article" date="2019" name="Commun. Biol.">
        <title>The bagworm genome reveals a unique fibroin gene that provides high tensile strength.</title>
        <authorList>
            <person name="Kono N."/>
            <person name="Nakamura H."/>
            <person name="Ohtoshi R."/>
            <person name="Tomita M."/>
            <person name="Numata K."/>
            <person name="Arakawa K."/>
        </authorList>
    </citation>
    <scope>NUCLEOTIDE SEQUENCE [LARGE SCALE GENOMIC DNA]</scope>
</reference>
<keyword evidence="1" id="KW-0732">Signal</keyword>
<evidence type="ECO:0000256" key="1">
    <source>
        <dbReference type="SAM" id="SignalP"/>
    </source>
</evidence>
<accession>A0A4C1TKN6</accession>